<organism evidence="3 4">
    <name type="scientific">Crepidotus variabilis</name>
    <dbReference type="NCBI Taxonomy" id="179855"/>
    <lineage>
        <taxon>Eukaryota</taxon>
        <taxon>Fungi</taxon>
        <taxon>Dikarya</taxon>
        <taxon>Basidiomycota</taxon>
        <taxon>Agaricomycotina</taxon>
        <taxon>Agaricomycetes</taxon>
        <taxon>Agaricomycetidae</taxon>
        <taxon>Agaricales</taxon>
        <taxon>Agaricineae</taxon>
        <taxon>Crepidotaceae</taxon>
        <taxon>Crepidotus</taxon>
    </lineage>
</organism>
<dbReference type="EMBL" id="MU157829">
    <property type="protein sequence ID" value="KAF9533316.1"/>
    <property type="molecule type" value="Genomic_DNA"/>
</dbReference>
<protein>
    <submittedName>
        <fullName evidence="3">Uncharacterized protein</fullName>
    </submittedName>
</protein>
<evidence type="ECO:0000313" key="4">
    <source>
        <dbReference type="Proteomes" id="UP000807306"/>
    </source>
</evidence>
<feature type="compositionally biased region" description="Polar residues" evidence="1">
    <location>
        <begin position="341"/>
        <end position="353"/>
    </location>
</feature>
<name>A0A9P6EQB0_9AGAR</name>
<reference evidence="3" key="1">
    <citation type="submission" date="2020-11" db="EMBL/GenBank/DDBJ databases">
        <authorList>
            <consortium name="DOE Joint Genome Institute"/>
            <person name="Ahrendt S."/>
            <person name="Riley R."/>
            <person name="Andreopoulos W."/>
            <person name="Labutti K."/>
            <person name="Pangilinan J."/>
            <person name="Ruiz-Duenas F.J."/>
            <person name="Barrasa J.M."/>
            <person name="Sanchez-Garcia M."/>
            <person name="Camarero S."/>
            <person name="Miyauchi S."/>
            <person name="Serrano A."/>
            <person name="Linde D."/>
            <person name="Babiker R."/>
            <person name="Drula E."/>
            <person name="Ayuso-Fernandez I."/>
            <person name="Pacheco R."/>
            <person name="Padilla G."/>
            <person name="Ferreira P."/>
            <person name="Barriuso J."/>
            <person name="Kellner H."/>
            <person name="Castanera R."/>
            <person name="Alfaro M."/>
            <person name="Ramirez L."/>
            <person name="Pisabarro A.G."/>
            <person name="Kuo A."/>
            <person name="Tritt A."/>
            <person name="Lipzen A."/>
            <person name="He G."/>
            <person name="Yan M."/>
            <person name="Ng V."/>
            <person name="Cullen D."/>
            <person name="Martin F."/>
            <person name="Rosso M.-N."/>
            <person name="Henrissat B."/>
            <person name="Hibbett D."/>
            <person name="Martinez A.T."/>
            <person name="Grigoriev I.V."/>
        </authorList>
    </citation>
    <scope>NUCLEOTIDE SEQUENCE</scope>
    <source>
        <strain evidence="3">CBS 506.95</strain>
    </source>
</reference>
<evidence type="ECO:0000256" key="1">
    <source>
        <dbReference type="SAM" id="MobiDB-lite"/>
    </source>
</evidence>
<keyword evidence="2" id="KW-0472">Membrane</keyword>
<keyword evidence="4" id="KW-1185">Reference proteome</keyword>
<keyword evidence="2" id="KW-0812">Transmembrane</keyword>
<gene>
    <name evidence="3" type="ORF">CPB83DRAFT_890409</name>
</gene>
<accession>A0A9P6EQB0</accession>
<evidence type="ECO:0000256" key="2">
    <source>
        <dbReference type="SAM" id="Phobius"/>
    </source>
</evidence>
<feature type="transmembrane region" description="Helical" evidence="2">
    <location>
        <begin position="254"/>
        <end position="278"/>
    </location>
</feature>
<feature type="transmembrane region" description="Helical" evidence="2">
    <location>
        <begin position="139"/>
        <end position="160"/>
    </location>
</feature>
<comment type="caution">
    <text evidence="3">The sequence shown here is derived from an EMBL/GenBank/DDBJ whole genome shotgun (WGS) entry which is preliminary data.</text>
</comment>
<dbReference type="Proteomes" id="UP000807306">
    <property type="component" value="Unassembled WGS sequence"/>
</dbReference>
<feature type="region of interest" description="Disordered" evidence="1">
    <location>
        <begin position="327"/>
        <end position="353"/>
    </location>
</feature>
<sequence>MSDDSDLAIETALMDMFARALFFQTCISCAAIGVEIFMWIFGFSIFLETPKDRRQGRAIYVVISALILVLDCFARLPYARASFEIVYKPKSIADYAQLTDFLNHIWYLRTADWTSAAIVWVSSGMLVYRCYIIYMDRPIVICFPALLYLGVVATSIANVAGHFHMNIYGTTLLVWVSLHVALHVLVVLLICWRLVYIRRQQATVMGSFDSRMYVGAMSILVESALPLALIGIAFVTVTALGFHSDSNLNLPQTYYALLPLWQSLIPLAPQMIIFRVTIGRSWAERGMISSHLTMLAFQQNTFGSSATDDSEAYVSNKDNVIPLRLRNQVSGSEMSEKFESSPGQTSLNEKSQT</sequence>
<keyword evidence="2" id="KW-1133">Transmembrane helix</keyword>
<evidence type="ECO:0000313" key="3">
    <source>
        <dbReference type="EMBL" id="KAF9533316.1"/>
    </source>
</evidence>
<dbReference type="AlphaFoldDB" id="A0A9P6EQB0"/>
<feature type="transmembrane region" description="Helical" evidence="2">
    <location>
        <begin position="58"/>
        <end position="78"/>
    </location>
</feature>
<feature type="transmembrane region" description="Helical" evidence="2">
    <location>
        <begin position="213"/>
        <end position="242"/>
    </location>
</feature>
<feature type="transmembrane region" description="Helical" evidence="2">
    <location>
        <begin position="172"/>
        <end position="192"/>
    </location>
</feature>
<feature type="transmembrane region" description="Helical" evidence="2">
    <location>
        <begin position="20"/>
        <end position="46"/>
    </location>
</feature>
<proteinExistence type="predicted"/>